<proteinExistence type="predicted"/>
<sequence length="64" mass="7198">MSSLPQTPLPGVNPPTPITRMNMNMTCQAISMTMLSAKHSFKHSLFISKKRCRSLPTFRIHIPS</sequence>
<gene>
    <name evidence="2" type="ORF">ABT39_MTgene4419</name>
</gene>
<protein>
    <submittedName>
        <fullName evidence="2">Uncharacterized protein</fullName>
    </submittedName>
</protein>
<organism evidence="2">
    <name type="scientific">Picea glauca</name>
    <name type="common">White spruce</name>
    <name type="synonym">Pinus glauca</name>
    <dbReference type="NCBI Taxonomy" id="3330"/>
    <lineage>
        <taxon>Eukaryota</taxon>
        <taxon>Viridiplantae</taxon>
        <taxon>Streptophyta</taxon>
        <taxon>Embryophyta</taxon>
        <taxon>Tracheophyta</taxon>
        <taxon>Spermatophyta</taxon>
        <taxon>Pinopsida</taxon>
        <taxon>Pinidae</taxon>
        <taxon>Conifers I</taxon>
        <taxon>Pinales</taxon>
        <taxon>Pinaceae</taxon>
        <taxon>Picea</taxon>
    </lineage>
</organism>
<dbReference type="EMBL" id="LKAM01000004">
    <property type="protein sequence ID" value="KUM49082.1"/>
    <property type="molecule type" value="Genomic_DNA"/>
</dbReference>
<feature type="compositionally biased region" description="Pro residues" evidence="1">
    <location>
        <begin position="7"/>
        <end position="17"/>
    </location>
</feature>
<evidence type="ECO:0000313" key="2">
    <source>
        <dbReference type="EMBL" id="KUM49082.1"/>
    </source>
</evidence>
<geneLocation type="mitochondrion" evidence="2"/>
<dbReference type="AlphaFoldDB" id="A0A101M1B0"/>
<accession>A0A101M1B0</accession>
<feature type="region of interest" description="Disordered" evidence="1">
    <location>
        <begin position="1"/>
        <end position="20"/>
    </location>
</feature>
<evidence type="ECO:0000256" key="1">
    <source>
        <dbReference type="SAM" id="MobiDB-lite"/>
    </source>
</evidence>
<comment type="caution">
    <text evidence="2">The sequence shown here is derived from an EMBL/GenBank/DDBJ whole genome shotgun (WGS) entry which is preliminary data.</text>
</comment>
<name>A0A101M1B0_PICGL</name>
<keyword evidence="2" id="KW-0496">Mitochondrion</keyword>
<reference evidence="2" key="1">
    <citation type="journal article" date="2015" name="Genome Biol. Evol.">
        <title>Organellar Genomes of White Spruce (Picea glauca): Assembly and Annotation.</title>
        <authorList>
            <person name="Jackman S.D."/>
            <person name="Warren R.L."/>
            <person name="Gibb E.A."/>
            <person name="Vandervalk B.P."/>
            <person name="Mohamadi H."/>
            <person name="Chu J."/>
            <person name="Raymond A."/>
            <person name="Pleasance S."/>
            <person name="Coope R."/>
            <person name="Wildung M.R."/>
            <person name="Ritland C.E."/>
            <person name="Bousquet J."/>
            <person name="Jones S.J."/>
            <person name="Bohlmann J."/>
            <person name="Birol I."/>
        </authorList>
    </citation>
    <scope>NUCLEOTIDE SEQUENCE [LARGE SCALE GENOMIC DNA]</scope>
    <source>
        <tissue evidence="2">Flushing bud</tissue>
    </source>
</reference>